<comment type="similarity">
    <text evidence="2">Belongs to the HOP2 family.</text>
</comment>
<dbReference type="RefSeq" id="XP_065329939.1">
    <property type="nucleotide sequence ID" value="XM_065473867.1"/>
</dbReference>
<feature type="domain" description="Homologous-pairing protein 2 winged helix" evidence="8">
    <location>
        <begin position="177"/>
        <end position="238"/>
    </location>
</feature>
<dbReference type="KEGG" id="vnx:VNE69_06114"/>
<keyword evidence="3" id="KW-0233">DNA recombination</keyword>
<feature type="compositionally biased region" description="Basic residues" evidence="7">
    <location>
        <begin position="95"/>
        <end position="105"/>
    </location>
</feature>
<dbReference type="GO" id="GO:0120231">
    <property type="term" value="C:DNA recombinase auxiliary factor complex"/>
    <property type="evidence" value="ECO:0007669"/>
    <property type="project" value="TreeGrafter"/>
</dbReference>
<evidence type="ECO:0000256" key="5">
    <source>
        <dbReference type="ARBA" id="ARBA00023254"/>
    </source>
</evidence>
<comment type="subcellular location">
    <subcellularLocation>
        <location evidence="1">Nucleus</location>
    </subcellularLocation>
</comment>
<dbReference type="InterPro" id="IPR010776">
    <property type="entry name" value="Hop2_WH_dom"/>
</dbReference>
<dbReference type="Pfam" id="PF07106">
    <property type="entry name" value="WHD_TBPIP"/>
    <property type="match status" value="1"/>
</dbReference>
<reference evidence="9" key="1">
    <citation type="journal article" date="2024" name="BMC Genomics">
        <title>Functional annotation of a divergent genome using sequence and structure-based similarity.</title>
        <authorList>
            <person name="Svedberg D."/>
            <person name="Winiger R.R."/>
            <person name="Berg A."/>
            <person name="Sharma H."/>
            <person name="Tellgren-Roth C."/>
            <person name="Debrunner-Vossbrinck B.A."/>
            <person name="Vossbrinck C.R."/>
            <person name="Barandun J."/>
        </authorList>
    </citation>
    <scope>NUCLEOTIDE SEQUENCE</scope>
    <source>
        <strain evidence="9">Illinois isolate</strain>
    </source>
</reference>
<evidence type="ECO:0000256" key="7">
    <source>
        <dbReference type="SAM" id="MobiDB-lite"/>
    </source>
</evidence>
<evidence type="ECO:0000256" key="6">
    <source>
        <dbReference type="SAM" id="Coils"/>
    </source>
</evidence>
<name>A0AAX4JCW7_9MICR</name>
<sequence>MHKEEDEFSQDFDSISSIVRVQGDGIEALDEEYMKEDAIIEKELDMKEDEVSIELSDSGSLEEIIPIKRGAIKRRPVRILRKTAKPKIDEDTKKKETRQRQVRLRNSKENLQDIRQDSTKEDSRQDSTKENTQEDSTKENTQEDSTKENTQENSIKEDSKDDNNINSFNNINNNLTDDEKKIFDFFFNINRPVSSAELLLNFKKQISNTLLQNICTNLESKNLIIIKLYSKTKIFMINPSVFDMSEQDTNKQRLKDLSTENETLKKEYTSLINELKSYKNMETEEELDEKISKMKSRLEILQERVKCRERGELISKKEIEEYIQKNKKMMKIKKERSKMKNEMIETICENMNIKKRDLIEELDL</sequence>
<evidence type="ECO:0000256" key="2">
    <source>
        <dbReference type="ARBA" id="ARBA00007922"/>
    </source>
</evidence>
<dbReference type="Gene3D" id="1.10.10.10">
    <property type="entry name" value="Winged helix-like DNA-binding domain superfamily/Winged helix DNA-binding domain"/>
    <property type="match status" value="1"/>
</dbReference>
<dbReference type="GO" id="GO:0000794">
    <property type="term" value="C:condensed nuclear chromosome"/>
    <property type="evidence" value="ECO:0007669"/>
    <property type="project" value="TreeGrafter"/>
</dbReference>
<keyword evidence="5" id="KW-0469">Meiosis</keyword>
<dbReference type="InterPro" id="IPR036388">
    <property type="entry name" value="WH-like_DNA-bd_sf"/>
</dbReference>
<dbReference type="AlphaFoldDB" id="A0AAX4JCW7"/>
<evidence type="ECO:0000313" key="9">
    <source>
        <dbReference type="EMBL" id="WUR03794.1"/>
    </source>
</evidence>
<evidence type="ECO:0000256" key="3">
    <source>
        <dbReference type="ARBA" id="ARBA00023172"/>
    </source>
</evidence>
<dbReference type="GO" id="GO:0000709">
    <property type="term" value="P:meiotic joint molecule formation"/>
    <property type="evidence" value="ECO:0007669"/>
    <property type="project" value="TreeGrafter"/>
</dbReference>
<evidence type="ECO:0000313" key="10">
    <source>
        <dbReference type="Proteomes" id="UP001334084"/>
    </source>
</evidence>
<evidence type="ECO:0000256" key="4">
    <source>
        <dbReference type="ARBA" id="ARBA00023242"/>
    </source>
</evidence>
<keyword evidence="4" id="KW-0539">Nucleus</keyword>
<dbReference type="GO" id="GO:0120230">
    <property type="term" value="F:recombinase activator activity"/>
    <property type="evidence" value="ECO:0007669"/>
    <property type="project" value="TreeGrafter"/>
</dbReference>
<dbReference type="GO" id="GO:0003690">
    <property type="term" value="F:double-stranded DNA binding"/>
    <property type="evidence" value="ECO:0007669"/>
    <property type="project" value="TreeGrafter"/>
</dbReference>
<feature type="coiled-coil region" evidence="6">
    <location>
        <begin position="247"/>
        <end position="342"/>
    </location>
</feature>
<dbReference type="GeneID" id="90541611"/>
<dbReference type="PANTHER" id="PTHR15938">
    <property type="entry name" value="TBP-1 INTERACTING PROTEIN"/>
    <property type="match status" value="1"/>
</dbReference>
<keyword evidence="10" id="KW-1185">Reference proteome</keyword>
<proteinExistence type="inferred from homology"/>
<protein>
    <submittedName>
        <fullName evidence="9">TBPIP domain-containing protein</fullName>
    </submittedName>
</protein>
<evidence type="ECO:0000259" key="8">
    <source>
        <dbReference type="Pfam" id="PF07106"/>
    </source>
</evidence>
<dbReference type="PANTHER" id="PTHR15938:SF0">
    <property type="entry name" value="HOMOLOGOUS-PAIRING PROTEIN 2 HOMOLOG"/>
    <property type="match status" value="1"/>
</dbReference>
<feature type="region of interest" description="Disordered" evidence="7">
    <location>
        <begin position="83"/>
        <end position="167"/>
    </location>
</feature>
<organism evidence="9 10">
    <name type="scientific">Vairimorpha necatrix</name>
    <dbReference type="NCBI Taxonomy" id="6039"/>
    <lineage>
        <taxon>Eukaryota</taxon>
        <taxon>Fungi</taxon>
        <taxon>Fungi incertae sedis</taxon>
        <taxon>Microsporidia</taxon>
        <taxon>Nosematidae</taxon>
        <taxon>Vairimorpha</taxon>
    </lineage>
</organism>
<dbReference type="GO" id="GO:0010774">
    <property type="term" value="P:meiotic strand invasion involved in reciprocal meiotic recombination"/>
    <property type="evidence" value="ECO:0007669"/>
    <property type="project" value="TreeGrafter"/>
</dbReference>
<feature type="compositionally biased region" description="Basic and acidic residues" evidence="7">
    <location>
        <begin position="106"/>
        <end position="163"/>
    </location>
</feature>
<dbReference type="Proteomes" id="UP001334084">
    <property type="component" value="Chromosome 6"/>
</dbReference>
<evidence type="ECO:0000256" key="1">
    <source>
        <dbReference type="ARBA" id="ARBA00004123"/>
    </source>
</evidence>
<accession>A0AAX4JCW7</accession>
<gene>
    <name evidence="9" type="ORF">VNE69_06114</name>
</gene>
<dbReference type="GO" id="GO:0007129">
    <property type="term" value="P:homologous chromosome pairing at meiosis"/>
    <property type="evidence" value="ECO:0007669"/>
    <property type="project" value="TreeGrafter"/>
</dbReference>
<keyword evidence="6" id="KW-0175">Coiled coil</keyword>
<dbReference type="EMBL" id="CP142731">
    <property type="protein sequence ID" value="WUR03794.1"/>
    <property type="molecule type" value="Genomic_DNA"/>
</dbReference>